<gene>
    <name evidence="2" type="ORF">TRITD_6Bv1G205140</name>
</gene>
<sequence length="142" mass="15787">MFLSRPEPTPATLSEEILLSPWRRIPADAASLSSSLLRVPRRPPPSTLPQNAPFHSHAAGRQVCAPRPVCIEARRWRRLGMPPTKEQAQVGQLGGGVESENSIDEKEEKELSRNLVVAEGSDEVLQVMMGMNSRIRKWDVRG</sequence>
<evidence type="ECO:0000313" key="3">
    <source>
        <dbReference type="Proteomes" id="UP000324705"/>
    </source>
</evidence>
<evidence type="ECO:0000313" key="2">
    <source>
        <dbReference type="EMBL" id="VAI62038.1"/>
    </source>
</evidence>
<dbReference type="Proteomes" id="UP000324705">
    <property type="component" value="Chromosome 6B"/>
</dbReference>
<protein>
    <submittedName>
        <fullName evidence="2">Uncharacterized protein</fullName>
    </submittedName>
</protein>
<keyword evidence="3" id="KW-1185">Reference proteome</keyword>
<dbReference type="AlphaFoldDB" id="A0A9R1BEU7"/>
<accession>A0A9R1BEU7</accession>
<dbReference type="Gramene" id="TRITD6Bv1G205140.1">
    <property type="protein sequence ID" value="TRITD6Bv1G205140.1"/>
    <property type="gene ID" value="TRITD6Bv1G205140"/>
</dbReference>
<organism evidence="2 3">
    <name type="scientific">Triticum turgidum subsp. durum</name>
    <name type="common">Durum wheat</name>
    <name type="synonym">Triticum durum</name>
    <dbReference type="NCBI Taxonomy" id="4567"/>
    <lineage>
        <taxon>Eukaryota</taxon>
        <taxon>Viridiplantae</taxon>
        <taxon>Streptophyta</taxon>
        <taxon>Embryophyta</taxon>
        <taxon>Tracheophyta</taxon>
        <taxon>Spermatophyta</taxon>
        <taxon>Magnoliopsida</taxon>
        <taxon>Liliopsida</taxon>
        <taxon>Poales</taxon>
        <taxon>Poaceae</taxon>
        <taxon>BOP clade</taxon>
        <taxon>Pooideae</taxon>
        <taxon>Triticodae</taxon>
        <taxon>Triticeae</taxon>
        <taxon>Triticinae</taxon>
        <taxon>Triticum</taxon>
    </lineage>
</organism>
<proteinExistence type="predicted"/>
<reference evidence="2 3" key="1">
    <citation type="submission" date="2017-09" db="EMBL/GenBank/DDBJ databases">
        <authorList>
            <consortium name="International Durum Wheat Genome Sequencing Consortium (IDWGSC)"/>
            <person name="Milanesi L."/>
        </authorList>
    </citation>
    <scope>NUCLEOTIDE SEQUENCE [LARGE SCALE GENOMIC DNA]</scope>
    <source>
        <strain evidence="3">cv. Svevo</strain>
    </source>
</reference>
<name>A0A9R1BEU7_TRITD</name>
<feature type="region of interest" description="Disordered" evidence="1">
    <location>
        <begin position="36"/>
        <end position="59"/>
    </location>
</feature>
<evidence type="ECO:0000256" key="1">
    <source>
        <dbReference type="SAM" id="MobiDB-lite"/>
    </source>
</evidence>
<feature type="region of interest" description="Disordered" evidence="1">
    <location>
        <begin position="81"/>
        <end position="110"/>
    </location>
</feature>
<dbReference type="EMBL" id="LT934122">
    <property type="protein sequence ID" value="VAI62038.1"/>
    <property type="molecule type" value="Genomic_DNA"/>
</dbReference>